<comment type="caution">
    <text evidence="3">The sequence shown here is derived from an EMBL/GenBank/DDBJ whole genome shotgun (WGS) entry which is preliminary data.</text>
</comment>
<reference evidence="3 4" key="1">
    <citation type="submission" date="2017-07" db="EMBL/GenBank/DDBJ databases">
        <title>Bifidobacterium novel species.</title>
        <authorList>
            <person name="Lugli G.A."/>
            <person name="Milani C."/>
            <person name="Duranti S."/>
            <person name="Mangifesta M."/>
        </authorList>
    </citation>
    <scope>NUCLEOTIDE SEQUENCE [LARGE SCALE GENOMIC DNA]</scope>
    <source>
        <strain evidence="3 4">77</strain>
    </source>
</reference>
<organism evidence="3 4">
    <name type="scientific">Bifidobacterium parmae</name>
    <dbReference type="NCBI Taxonomy" id="361854"/>
    <lineage>
        <taxon>Bacteria</taxon>
        <taxon>Bacillati</taxon>
        <taxon>Actinomycetota</taxon>
        <taxon>Actinomycetes</taxon>
        <taxon>Bifidobacteriales</taxon>
        <taxon>Bifidobacteriaceae</taxon>
        <taxon>Bifidobacterium</taxon>
    </lineage>
</organism>
<dbReference type="Proteomes" id="UP000235034">
    <property type="component" value="Unassembled WGS sequence"/>
</dbReference>
<dbReference type="Pfam" id="PF13240">
    <property type="entry name" value="Zn_Ribbon_1"/>
    <property type="match status" value="1"/>
</dbReference>
<gene>
    <name evidence="3" type="ORF">Uis4E_0029</name>
</gene>
<keyword evidence="1" id="KW-1133">Transmembrane helix</keyword>
<proteinExistence type="predicted"/>
<evidence type="ECO:0000256" key="1">
    <source>
        <dbReference type="SAM" id="Phobius"/>
    </source>
</evidence>
<feature type="transmembrane region" description="Helical" evidence="1">
    <location>
        <begin position="108"/>
        <end position="128"/>
    </location>
</feature>
<feature type="transmembrane region" description="Helical" evidence="1">
    <location>
        <begin position="210"/>
        <end position="227"/>
    </location>
</feature>
<dbReference type="OrthoDB" id="3237080at2"/>
<dbReference type="RefSeq" id="WP_101621280.1">
    <property type="nucleotide sequence ID" value="NZ_NMWT01000001.1"/>
</dbReference>
<keyword evidence="1" id="KW-0812">Transmembrane</keyword>
<sequence length="340" mass="37565">MICPHCNAANQPNAKFCALCGQPIAAQTTSPQSTQTMPTMQPTQPAYASYDAAYGTAHTAPQQTQSAYATTQPTYATTQPAPAGITDDDFDRLNRTWTLKQVLLERGLFPFIFGIVGCLFIISSLPIIQIITFIPAFLVSLLVGTILMRIWLTLTKATHAEPEIVEYCRRSGIDPHELTRPVWYAQYGTIIGFFALGFIGYGIMMATGNVPLSFIAYPIAWLLIRALNKYMFAHTQANTITIAAVQAGCCDGLFHDEGEKTATLKRLESRNYGTVRAALDAARSSRSFTKLGVIGGAITAVGAFLLFRPVDKAVQDEIRLHRDPYNVMVEQMDRDRRNRR</sequence>
<protein>
    <recommendedName>
        <fullName evidence="2">Zinc-ribbon domain-containing protein</fullName>
    </recommendedName>
</protein>
<dbReference type="InterPro" id="IPR026870">
    <property type="entry name" value="Zinc_ribbon_dom"/>
</dbReference>
<name>A0A2N5J660_9BIFI</name>
<evidence type="ECO:0000313" key="4">
    <source>
        <dbReference type="Proteomes" id="UP000235034"/>
    </source>
</evidence>
<accession>A0A2N5J660</accession>
<keyword evidence="1" id="KW-0472">Membrane</keyword>
<feature type="transmembrane region" description="Helical" evidence="1">
    <location>
        <begin position="134"/>
        <end position="152"/>
    </location>
</feature>
<keyword evidence="4" id="KW-1185">Reference proteome</keyword>
<feature type="domain" description="Zinc-ribbon" evidence="2">
    <location>
        <begin position="3"/>
        <end position="23"/>
    </location>
</feature>
<evidence type="ECO:0000259" key="2">
    <source>
        <dbReference type="Pfam" id="PF13240"/>
    </source>
</evidence>
<feature type="transmembrane region" description="Helical" evidence="1">
    <location>
        <begin position="184"/>
        <end position="204"/>
    </location>
</feature>
<dbReference type="AlphaFoldDB" id="A0A2N5J660"/>
<evidence type="ECO:0000313" key="3">
    <source>
        <dbReference type="EMBL" id="PLS29688.1"/>
    </source>
</evidence>
<dbReference type="EMBL" id="NMWT01000001">
    <property type="protein sequence ID" value="PLS29688.1"/>
    <property type="molecule type" value="Genomic_DNA"/>
</dbReference>